<evidence type="ECO:0000256" key="3">
    <source>
        <dbReference type="ARBA" id="ARBA00022989"/>
    </source>
</evidence>
<evidence type="ECO:0000256" key="2">
    <source>
        <dbReference type="ARBA" id="ARBA00022692"/>
    </source>
</evidence>
<dbReference type="InterPro" id="IPR015672">
    <property type="entry name" value="GPHR/GTG"/>
</dbReference>
<evidence type="ECO:0008006" key="10">
    <source>
        <dbReference type="Google" id="ProtNLM"/>
    </source>
</evidence>
<comment type="caution">
    <text evidence="8">The sequence shown here is derived from an EMBL/GenBank/DDBJ whole genome shotgun (WGS) entry which is preliminary data.</text>
</comment>
<feature type="domain" description="Abscisic acid G-protein coupled receptor-like" evidence="6">
    <location>
        <begin position="351"/>
        <end position="533"/>
    </location>
</feature>
<evidence type="ECO:0000256" key="4">
    <source>
        <dbReference type="ARBA" id="ARBA00023136"/>
    </source>
</evidence>
<proteinExistence type="predicted"/>
<name>A0A9N9W8A0_9HYPO</name>
<evidence type="ECO:0000313" key="9">
    <source>
        <dbReference type="Proteomes" id="UP000775872"/>
    </source>
</evidence>
<keyword evidence="3 5" id="KW-1133">Transmembrane helix</keyword>
<feature type="transmembrane region" description="Helical" evidence="5">
    <location>
        <begin position="513"/>
        <end position="531"/>
    </location>
</feature>
<protein>
    <recommendedName>
        <fullName evidence="10">Golgi pH regulator</fullName>
    </recommendedName>
</protein>
<reference evidence="8 9" key="2">
    <citation type="submission" date="2021-10" db="EMBL/GenBank/DDBJ databases">
        <authorList>
            <person name="Piombo E."/>
        </authorList>
    </citation>
    <scope>NUCLEOTIDE SEQUENCE [LARGE SCALE GENOMIC DNA]</scope>
</reference>
<evidence type="ECO:0000313" key="8">
    <source>
        <dbReference type="EMBL" id="CAH0044062.1"/>
    </source>
</evidence>
<comment type="subcellular location">
    <subcellularLocation>
        <location evidence="1">Membrane</location>
        <topology evidence="1">Multi-pass membrane protein</topology>
    </subcellularLocation>
</comment>
<sequence length="557" mass="59928">MWPFSGCGKADACAAPPRPITFTTVLALVPFVAVFAAASTLAVRHIYPRLSTTHDDRDGEDHVLPSHAPAALRQVHAEHGAKSMQRRATAMTFGATVGFATTLAALILAEILEIVDTRAGELTHEVTVPTLLFLLVIMVPWLECRSLVSATGQSFQRSAKGKLPRGAWGLQLMLFGGWLFVFWSLGSVVPNAPSGGKAKVRDSELDTYRERITRACLERIGVVGISLMALLAGFASVSSPWHTFSDAAARRKRPITDGDVNRKQAGLEAANEMLLTKRHMLQLLEQKASEPSQGGAKSGFVGKMMGSIRGGSSDAAEMRSLRIEIAALETMENNLASNLSVLKDQRNAAVRASTPMGRLFLIPSYVFSFYCVYRILATGLTTLQRTLSPSSSSFSSTDPINRFLGVLAKHWDPKLDQIAWARTISFLLSGVMLLLSANSVVQTLHLFSRWTPKFLHRHAQASLALAAGQVAATYVISSALLLRSHLPGQVSSVVGGALARGGPLMSPSFADSWFEGWFLVGGMVTATAIWIGRSVSGASDNDLGDDYGMDDMGAKRA</sequence>
<gene>
    <name evidence="8" type="ORF">CSOL1703_00009809</name>
</gene>
<feature type="transmembrane region" description="Helical" evidence="5">
    <location>
        <begin position="20"/>
        <end position="43"/>
    </location>
</feature>
<dbReference type="InterPro" id="IPR025969">
    <property type="entry name" value="ABA_GPCR_dom"/>
</dbReference>
<dbReference type="GO" id="GO:0016020">
    <property type="term" value="C:membrane"/>
    <property type="evidence" value="ECO:0007669"/>
    <property type="project" value="UniProtKB-SubCell"/>
</dbReference>
<dbReference type="Pfam" id="PF12537">
    <property type="entry name" value="GPHR_N"/>
    <property type="match status" value="1"/>
</dbReference>
<feature type="transmembrane region" description="Helical" evidence="5">
    <location>
        <begin position="220"/>
        <end position="244"/>
    </location>
</feature>
<feature type="transmembrane region" description="Helical" evidence="5">
    <location>
        <begin position="168"/>
        <end position="186"/>
    </location>
</feature>
<feature type="transmembrane region" description="Helical" evidence="5">
    <location>
        <begin position="419"/>
        <end position="441"/>
    </location>
</feature>
<feature type="domain" description="Golgi pH regulator conserved" evidence="7">
    <location>
        <begin position="212"/>
        <end position="279"/>
    </location>
</feature>
<reference evidence="9" key="1">
    <citation type="submission" date="2019-06" db="EMBL/GenBank/DDBJ databases">
        <authorList>
            <person name="Broberg M."/>
        </authorList>
    </citation>
    <scope>NUCLEOTIDE SEQUENCE [LARGE SCALE GENOMIC DNA]</scope>
</reference>
<evidence type="ECO:0000259" key="6">
    <source>
        <dbReference type="Pfam" id="PF12430"/>
    </source>
</evidence>
<dbReference type="OrthoDB" id="264392at2759"/>
<dbReference type="EMBL" id="CABFOC020000005">
    <property type="protein sequence ID" value="CAH0044062.1"/>
    <property type="molecule type" value="Genomic_DNA"/>
</dbReference>
<feature type="transmembrane region" description="Helical" evidence="5">
    <location>
        <begin position="359"/>
        <end position="376"/>
    </location>
</feature>
<dbReference type="Pfam" id="PF12430">
    <property type="entry name" value="ABA_GPCR"/>
    <property type="match status" value="1"/>
</dbReference>
<feature type="transmembrane region" description="Helical" evidence="5">
    <location>
        <begin position="128"/>
        <end position="148"/>
    </location>
</feature>
<dbReference type="Proteomes" id="UP000775872">
    <property type="component" value="Unassembled WGS sequence"/>
</dbReference>
<dbReference type="InterPro" id="IPR022535">
    <property type="entry name" value="Golgi_pH-regulator_cons_dom"/>
</dbReference>
<keyword evidence="9" id="KW-1185">Reference proteome</keyword>
<accession>A0A9N9W8A0</accession>
<keyword evidence="2 5" id="KW-0812">Transmembrane</keyword>
<feature type="transmembrane region" description="Helical" evidence="5">
    <location>
        <begin position="462"/>
        <end position="482"/>
    </location>
</feature>
<feature type="transmembrane region" description="Helical" evidence="5">
    <location>
        <begin position="88"/>
        <end position="108"/>
    </location>
</feature>
<evidence type="ECO:0000259" key="7">
    <source>
        <dbReference type="Pfam" id="PF12537"/>
    </source>
</evidence>
<organism evidence="8 9">
    <name type="scientific">Clonostachys solani</name>
    <dbReference type="NCBI Taxonomy" id="160281"/>
    <lineage>
        <taxon>Eukaryota</taxon>
        <taxon>Fungi</taxon>
        <taxon>Dikarya</taxon>
        <taxon>Ascomycota</taxon>
        <taxon>Pezizomycotina</taxon>
        <taxon>Sordariomycetes</taxon>
        <taxon>Hypocreomycetidae</taxon>
        <taxon>Hypocreales</taxon>
        <taxon>Bionectriaceae</taxon>
        <taxon>Clonostachys</taxon>
    </lineage>
</organism>
<dbReference type="PANTHER" id="PTHR15948:SF0">
    <property type="entry name" value="GOLGI PH REGULATOR A-RELATED"/>
    <property type="match status" value="1"/>
</dbReference>
<evidence type="ECO:0000256" key="5">
    <source>
        <dbReference type="SAM" id="Phobius"/>
    </source>
</evidence>
<keyword evidence="4 5" id="KW-0472">Membrane</keyword>
<dbReference type="AlphaFoldDB" id="A0A9N9W8A0"/>
<dbReference type="PANTHER" id="PTHR15948">
    <property type="entry name" value="G-PROTEIN COUPLED RECEPTOR 89-RELATED"/>
    <property type="match status" value="1"/>
</dbReference>
<evidence type="ECO:0000256" key="1">
    <source>
        <dbReference type="ARBA" id="ARBA00004141"/>
    </source>
</evidence>